<proteinExistence type="predicted"/>
<dbReference type="InterPro" id="IPR050490">
    <property type="entry name" value="Bact_solute-bd_prot1"/>
</dbReference>
<dbReference type="PROSITE" id="PS51257">
    <property type="entry name" value="PROKAR_LIPOPROTEIN"/>
    <property type="match status" value="1"/>
</dbReference>
<accession>A0ABS4UCD7</accession>
<comment type="caution">
    <text evidence="2">The sequence shown here is derived from an EMBL/GenBank/DDBJ whole genome shotgun (WGS) entry which is preliminary data.</text>
</comment>
<protein>
    <submittedName>
        <fullName evidence="2">Raffinose/stachyose/melibiose transport system substrate-binding protein</fullName>
    </submittedName>
</protein>
<name>A0ABS4UCD7_9ACTN</name>
<dbReference type="PANTHER" id="PTHR43649">
    <property type="entry name" value="ARABINOSE-BINDING PROTEIN-RELATED"/>
    <property type="match status" value="1"/>
</dbReference>
<organism evidence="2 3">
    <name type="scientific">Kribbella aluminosa</name>
    <dbReference type="NCBI Taxonomy" id="416017"/>
    <lineage>
        <taxon>Bacteria</taxon>
        <taxon>Bacillati</taxon>
        <taxon>Actinomycetota</taxon>
        <taxon>Actinomycetes</taxon>
        <taxon>Propionibacteriales</taxon>
        <taxon>Kribbellaceae</taxon>
        <taxon>Kribbella</taxon>
    </lineage>
</organism>
<dbReference type="Pfam" id="PF01547">
    <property type="entry name" value="SBP_bac_1"/>
    <property type="match status" value="1"/>
</dbReference>
<reference evidence="2 3" key="1">
    <citation type="submission" date="2021-03" db="EMBL/GenBank/DDBJ databases">
        <title>Sequencing the genomes of 1000 actinobacteria strains.</title>
        <authorList>
            <person name="Klenk H.-P."/>
        </authorList>
    </citation>
    <scope>NUCLEOTIDE SEQUENCE [LARGE SCALE GENOMIC DNA]</scope>
    <source>
        <strain evidence="2 3">DSM 18824</strain>
    </source>
</reference>
<dbReference type="RefSeq" id="WP_209692488.1">
    <property type="nucleotide sequence ID" value="NZ_BAAAVU010000028.1"/>
</dbReference>
<keyword evidence="3" id="KW-1185">Reference proteome</keyword>
<dbReference type="PANTHER" id="PTHR43649:SF14">
    <property type="entry name" value="BLR3389 PROTEIN"/>
    <property type="match status" value="1"/>
</dbReference>
<evidence type="ECO:0000256" key="1">
    <source>
        <dbReference type="SAM" id="SignalP"/>
    </source>
</evidence>
<dbReference type="Gene3D" id="3.40.190.10">
    <property type="entry name" value="Periplasmic binding protein-like II"/>
    <property type="match status" value="2"/>
</dbReference>
<dbReference type="Proteomes" id="UP000755585">
    <property type="component" value="Unassembled WGS sequence"/>
</dbReference>
<dbReference type="InterPro" id="IPR006059">
    <property type="entry name" value="SBP"/>
</dbReference>
<sequence>MRRMRLVTAAIGVASAVALALAGCSSGDAGGGGRQTLQLWFWGAPPQQQQTMKQVLIDGFNKSQSKYTLQVTFNNAVDKNVQVALSANKGPDIVYGSGPAFSAAYATQGKLADMTPYAQKYGWQDRLLPAMYQSGTVDGKLYSLPNSIEDIGVFYNKKVLAKLGAQPPKTYAELVSTMDKAVAAGMYASVTGNQGWKPVNQNYISLFLTQVAGGKKVYDALQGTIPWTDPSIEKAVQASADFYQKGYLGGKDYATLNFDQSVQLLSQGKAPFMLGPSLIFQFASNYFNDKNGTTDDLGWLPFPSVDAGRPYPYPTLGTTASLSINAASKNKDGAAAVIDYMMTDGFTKDMNKSWPGYWAVPLKNFDLDAASYTGLSKPFVTAMKDTIATVNKGNYGFFAGTFFPPATATAFTDIDSVWLGKESAADFLKKVQTTFAAEKAKGLVPPLPQPGA</sequence>
<keyword evidence="1" id="KW-0732">Signal</keyword>
<gene>
    <name evidence="2" type="ORF">JOF29_000379</name>
</gene>
<feature type="chain" id="PRO_5046031928" evidence="1">
    <location>
        <begin position="21"/>
        <end position="452"/>
    </location>
</feature>
<dbReference type="EMBL" id="JAGINT010000001">
    <property type="protein sequence ID" value="MBP2349296.1"/>
    <property type="molecule type" value="Genomic_DNA"/>
</dbReference>
<evidence type="ECO:0000313" key="3">
    <source>
        <dbReference type="Proteomes" id="UP000755585"/>
    </source>
</evidence>
<dbReference type="SUPFAM" id="SSF53850">
    <property type="entry name" value="Periplasmic binding protein-like II"/>
    <property type="match status" value="1"/>
</dbReference>
<feature type="signal peptide" evidence="1">
    <location>
        <begin position="1"/>
        <end position="20"/>
    </location>
</feature>
<evidence type="ECO:0000313" key="2">
    <source>
        <dbReference type="EMBL" id="MBP2349296.1"/>
    </source>
</evidence>